<sequence>MQGININNNNNNQKDTMNVTYLDVTYHGEPGRISLQSDSMAFFAAASDQTIVIPWNSVGKLHTGAMKSTATGKEEYLLKIIMARGPDENFVFGMNQEPELDRIREDIQRLVKAYNSSHTHGSIMTPASGLMMMDHSSTNGSDTNSNMNNKIRSSSALVVPPPTTNDSRNNSLTSVISRGSVSMVSAAGSKQGNSKEQPFQDEESLLMSNHSARSKPHEITVMASDDDRSHRSGSTASTDHDSILSGSTTRSPVASPVRSSNTSSSNSNRNLSTRSHQNERDPETGLTRSSSKSIMMDPKASFQKDSADMPPLATYRLVPDQGRQMDSYIYPTKEVLPPKKMWHSKWFWLAMVFVALLLMGIGIGIGMLGINAANNNDKNQAPANEVVGMQDATIVPVPSSAPSEAPTMEATANATTDILNITNVVVASAQERPATPAPVVPPTFAPITRAPTTPLPTNAPTEPGCSGVPHGVAVNQRANAIVAGNYGGSTFCRASMISICKATEWIQFSKFTGTSSAWFVASAYDDSFCAADVEHKVRLEVPRGVDYDVHVYEYNSPIPHDSAMRGGEDGGAREVVISAKEVFGDILDVAFTYYIHVEYKSGASCEPWVLSISGHECL</sequence>
<name>A0A9N8EN20_9STRA</name>
<proteinExistence type="predicted"/>
<keyword evidence="2" id="KW-0472">Membrane</keyword>
<gene>
    <name evidence="3" type="ORF">SEMRO_1256_G256660.1</name>
</gene>
<evidence type="ECO:0000256" key="2">
    <source>
        <dbReference type="SAM" id="Phobius"/>
    </source>
</evidence>
<dbReference type="EMBL" id="CAICTM010001254">
    <property type="protein sequence ID" value="CAB9521989.1"/>
    <property type="molecule type" value="Genomic_DNA"/>
</dbReference>
<dbReference type="Proteomes" id="UP001153069">
    <property type="component" value="Unassembled WGS sequence"/>
</dbReference>
<keyword evidence="2" id="KW-0812">Transmembrane</keyword>
<reference evidence="3" key="1">
    <citation type="submission" date="2020-06" db="EMBL/GenBank/DDBJ databases">
        <authorList>
            <consortium name="Plant Systems Biology data submission"/>
        </authorList>
    </citation>
    <scope>NUCLEOTIDE SEQUENCE</scope>
    <source>
        <strain evidence="3">D6</strain>
    </source>
</reference>
<evidence type="ECO:0000313" key="4">
    <source>
        <dbReference type="Proteomes" id="UP001153069"/>
    </source>
</evidence>
<protein>
    <submittedName>
        <fullName evidence="3">Uncharacterized protein</fullName>
    </submittedName>
</protein>
<evidence type="ECO:0000313" key="3">
    <source>
        <dbReference type="EMBL" id="CAB9521989.1"/>
    </source>
</evidence>
<dbReference type="AlphaFoldDB" id="A0A9N8EN20"/>
<evidence type="ECO:0000256" key="1">
    <source>
        <dbReference type="SAM" id="MobiDB-lite"/>
    </source>
</evidence>
<accession>A0A9N8EN20</accession>
<keyword evidence="2" id="KW-1133">Transmembrane helix</keyword>
<feature type="transmembrane region" description="Helical" evidence="2">
    <location>
        <begin position="346"/>
        <end position="370"/>
    </location>
</feature>
<comment type="caution">
    <text evidence="3">The sequence shown here is derived from an EMBL/GenBank/DDBJ whole genome shotgun (WGS) entry which is preliminary data.</text>
</comment>
<keyword evidence="4" id="KW-1185">Reference proteome</keyword>
<feature type="region of interest" description="Disordered" evidence="1">
    <location>
        <begin position="223"/>
        <end position="295"/>
    </location>
</feature>
<organism evidence="3 4">
    <name type="scientific">Seminavis robusta</name>
    <dbReference type="NCBI Taxonomy" id="568900"/>
    <lineage>
        <taxon>Eukaryota</taxon>
        <taxon>Sar</taxon>
        <taxon>Stramenopiles</taxon>
        <taxon>Ochrophyta</taxon>
        <taxon>Bacillariophyta</taxon>
        <taxon>Bacillariophyceae</taxon>
        <taxon>Bacillariophycidae</taxon>
        <taxon>Naviculales</taxon>
        <taxon>Naviculaceae</taxon>
        <taxon>Seminavis</taxon>
    </lineage>
</organism>
<feature type="compositionally biased region" description="Low complexity" evidence="1">
    <location>
        <begin position="258"/>
        <end position="275"/>
    </location>
</feature>